<protein>
    <submittedName>
        <fullName evidence="3">ABC transporter substrate-binding protein</fullName>
    </submittedName>
</protein>
<name>A0A0P6VK99_9HYPH</name>
<keyword evidence="1" id="KW-0574">Periplasm</keyword>
<keyword evidence="4" id="KW-1185">Reference proteome</keyword>
<organism evidence="3 4">
    <name type="scientific">Prosthecodimorpha hirschii</name>
    <dbReference type="NCBI Taxonomy" id="665126"/>
    <lineage>
        <taxon>Bacteria</taxon>
        <taxon>Pseudomonadati</taxon>
        <taxon>Pseudomonadota</taxon>
        <taxon>Alphaproteobacteria</taxon>
        <taxon>Hyphomicrobiales</taxon>
        <taxon>Ancalomicrobiaceae</taxon>
        <taxon>Prosthecodimorpha</taxon>
    </lineage>
</organism>
<keyword evidence="2" id="KW-0732">Signal</keyword>
<dbReference type="SUPFAM" id="SSF53850">
    <property type="entry name" value="Periplasmic binding protein-like II"/>
    <property type="match status" value="1"/>
</dbReference>
<evidence type="ECO:0000256" key="2">
    <source>
        <dbReference type="SAM" id="SignalP"/>
    </source>
</evidence>
<dbReference type="Proteomes" id="UP000048984">
    <property type="component" value="Unassembled WGS sequence"/>
</dbReference>
<dbReference type="PANTHER" id="PTHR42779:SF1">
    <property type="entry name" value="PROTEIN YNJB"/>
    <property type="match status" value="1"/>
</dbReference>
<accession>A0A0P6VK99</accession>
<dbReference type="RefSeq" id="WP_054359203.1">
    <property type="nucleotide sequence ID" value="NZ_LJYW01000001.1"/>
</dbReference>
<reference evidence="3 4" key="1">
    <citation type="submission" date="2015-09" db="EMBL/GenBank/DDBJ databases">
        <authorList>
            <person name="Jackson K.R."/>
            <person name="Lunt B.L."/>
            <person name="Fisher J.N.B."/>
            <person name="Gardner A.V."/>
            <person name="Bailey M.E."/>
            <person name="Deus L.M."/>
            <person name="Earl A.S."/>
            <person name="Gibby P.D."/>
            <person name="Hartmann K.A."/>
            <person name="Liu J.E."/>
            <person name="Manci A.M."/>
            <person name="Nielsen D.A."/>
            <person name="Solomon M.B."/>
            <person name="Breakwell D.P."/>
            <person name="Burnett S.H."/>
            <person name="Grose J.H."/>
        </authorList>
    </citation>
    <scope>NUCLEOTIDE SEQUENCE [LARGE SCALE GENOMIC DNA]</scope>
    <source>
        <strain evidence="3 4">16</strain>
    </source>
</reference>
<dbReference type="EMBL" id="LJYW01000001">
    <property type="protein sequence ID" value="KPL53040.1"/>
    <property type="molecule type" value="Genomic_DNA"/>
</dbReference>
<comment type="caution">
    <text evidence="3">The sequence shown here is derived from an EMBL/GenBank/DDBJ whole genome shotgun (WGS) entry which is preliminary data.</text>
</comment>
<dbReference type="PANTHER" id="PTHR42779">
    <property type="entry name" value="PROTEIN YNJB"/>
    <property type="match status" value="1"/>
</dbReference>
<dbReference type="STRING" id="665126.ABB55_13105"/>
<evidence type="ECO:0000256" key="1">
    <source>
        <dbReference type="ARBA" id="ARBA00022764"/>
    </source>
</evidence>
<dbReference type="AlphaFoldDB" id="A0A0P6VK99"/>
<feature type="signal peptide" evidence="2">
    <location>
        <begin position="1"/>
        <end position="24"/>
    </location>
</feature>
<evidence type="ECO:0000313" key="3">
    <source>
        <dbReference type="EMBL" id="KPL53040.1"/>
    </source>
</evidence>
<sequence>MLVRLTFGSLLSAATLILAGPAGAETLNVATAGDQNMVDYVKDYLGPMFEKTHPGVKVVAVGTGPGDAGSQKIYEKLSAQKQAGAAAWDFDVVVAHQKMAGQMVKEGLLDKYRAGIPTGALVTRDTAENALGADVGGFVMPMFHSQTAIAYNADMVKTPPASYSELVEWVKKNPKQFGYNGIKGGMSGVAFVTGWIYAFGGNTDRLLKGPYDETTKAAWDKALADLKDFNRNAVITPGNAGTLDMLNRGEIAMGPVWVDMFYSWQAEGKLPPSMKLKLVAPGMPGQPMYYAIPAKAPQTKLAAEFIALATSPAVQAEGIVKRFNWYPGIDAQHLQGKLEPATWQKLFADITPEDLSSKGKPFPIAPYFNDILESYEKKVAN</sequence>
<evidence type="ECO:0000313" key="4">
    <source>
        <dbReference type="Proteomes" id="UP000048984"/>
    </source>
</evidence>
<dbReference type="Gene3D" id="3.40.190.10">
    <property type="entry name" value="Periplasmic binding protein-like II"/>
    <property type="match status" value="1"/>
</dbReference>
<feature type="chain" id="PRO_5006131597" evidence="2">
    <location>
        <begin position="25"/>
        <end position="381"/>
    </location>
</feature>
<dbReference type="InterPro" id="IPR006059">
    <property type="entry name" value="SBP"/>
</dbReference>
<gene>
    <name evidence="3" type="ORF">ABB55_13105</name>
</gene>
<reference evidence="3 4" key="2">
    <citation type="submission" date="2015-10" db="EMBL/GenBank/DDBJ databases">
        <title>Draft Genome Sequence of Prosthecomicrobium hirschii ATCC 27832.</title>
        <authorList>
            <person name="Daniel J."/>
            <person name="Givan S.A."/>
            <person name="Brun Y.V."/>
            <person name="Brown P.J."/>
        </authorList>
    </citation>
    <scope>NUCLEOTIDE SEQUENCE [LARGE SCALE GENOMIC DNA]</scope>
    <source>
        <strain evidence="3 4">16</strain>
    </source>
</reference>
<proteinExistence type="predicted"/>
<dbReference type="Pfam" id="PF13416">
    <property type="entry name" value="SBP_bac_8"/>
    <property type="match status" value="1"/>
</dbReference>